<dbReference type="Proteomes" id="UP001139354">
    <property type="component" value="Unassembled WGS sequence"/>
</dbReference>
<dbReference type="AlphaFoldDB" id="A0A9X1S1A6"/>
<proteinExistence type="predicted"/>
<name>A0A9X1S1A6_9MICO</name>
<gene>
    <name evidence="1" type="ORF">KEC57_00275</name>
</gene>
<evidence type="ECO:0000313" key="2">
    <source>
        <dbReference type="Proteomes" id="UP001139354"/>
    </source>
</evidence>
<organism evidence="1 2">
    <name type="scientific">Microbacterium allomyrinae</name>
    <dbReference type="NCBI Taxonomy" id="2830666"/>
    <lineage>
        <taxon>Bacteria</taxon>
        <taxon>Bacillati</taxon>
        <taxon>Actinomycetota</taxon>
        <taxon>Actinomycetes</taxon>
        <taxon>Micrococcales</taxon>
        <taxon>Microbacteriaceae</taxon>
        <taxon>Microbacterium</taxon>
    </lineage>
</organism>
<sequence length="193" mass="21799">MSKVTGAVPDPESLRDRLKSLREFPPKVRTGVRRELRAVGDEVIAEQRAILSGPLPSGTAKTGWRHKRVEKKSRGKGTGKFYLVKVNTYSDAAVRDGGRSTGMRDGIKAGLRTRVVTGKTRQGIEIKTTGPKVDGFNQAKVWNKRRFRHPVFGNKEKWADQKGQPYYRRPIMDGRDDLLRRTEEILNRAADQT</sequence>
<dbReference type="EMBL" id="JAGTTN010000001">
    <property type="protein sequence ID" value="MCC2030614.1"/>
    <property type="molecule type" value="Genomic_DNA"/>
</dbReference>
<evidence type="ECO:0008006" key="3">
    <source>
        <dbReference type="Google" id="ProtNLM"/>
    </source>
</evidence>
<keyword evidence="2" id="KW-1185">Reference proteome</keyword>
<reference evidence="1" key="1">
    <citation type="submission" date="2021-04" db="EMBL/GenBank/DDBJ databases">
        <title>Microbacterium tenobrionis sp. nov. and Microbacterium allomyrinae sp. nov., isolated from larvae of Tenobrio molitor and Allomyrina dichotoma, respectively.</title>
        <authorList>
            <person name="Lee S.D."/>
        </authorList>
    </citation>
    <scope>NUCLEOTIDE SEQUENCE</scope>
    <source>
        <strain evidence="1">BWT-G7</strain>
    </source>
</reference>
<dbReference type="RefSeq" id="WP_229382524.1">
    <property type="nucleotide sequence ID" value="NZ_JAGTTN010000001.1"/>
</dbReference>
<accession>A0A9X1S1A6</accession>
<comment type="caution">
    <text evidence="1">The sequence shown here is derived from an EMBL/GenBank/DDBJ whole genome shotgun (WGS) entry which is preliminary data.</text>
</comment>
<protein>
    <recommendedName>
        <fullName evidence="3">HK97 gp10 family phage protein</fullName>
    </recommendedName>
</protein>
<evidence type="ECO:0000313" key="1">
    <source>
        <dbReference type="EMBL" id="MCC2030614.1"/>
    </source>
</evidence>